<dbReference type="EMBL" id="CP003010">
    <property type="protein sequence ID" value="AEO66165.1"/>
    <property type="molecule type" value="Genomic_DNA"/>
</dbReference>
<reference evidence="2 3" key="1">
    <citation type="journal article" date="2011" name="Nat. Biotechnol.">
        <title>Comparative genomic analysis of the thermophilic biomass-degrading fungi Myceliophthora thermophila and Thielavia terrestris.</title>
        <authorList>
            <person name="Berka R.M."/>
            <person name="Grigoriev I.V."/>
            <person name="Otillar R."/>
            <person name="Salamov A."/>
            <person name="Grimwood J."/>
            <person name="Reid I."/>
            <person name="Ishmael N."/>
            <person name="John T."/>
            <person name="Darmond C."/>
            <person name="Moisan M.-C."/>
            <person name="Henrissat B."/>
            <person name="Coutinho P.M."/>
            <person name="Lombard V."/>
            <person name="Natvig D.O."/>
            <person name="Lindquist E."/>
            <person name="Schmutz J."/>
            <person name="Lucas S."/>
            <person name="Harris P."/>
            <person name="Powlowski J."/>
            <person name="Bellemare A."/>
            <person name="Taylor D."/>
            <person name="Butler G."/>
            <person name="de Vries R.P."/>
            <person name="Allijn I.E."/>
            <person name="van den Brink J."/>
            <person name="Ushinsky S."/>
            <person name="Storms R."/>
            <person name="Powell A.J."/>
            <person name="Paulsen I.T."/>
            <person name="Elbourne L.D.H."/>
            <person name="Baker S.E."/>
            <person name="Magnuson J."/>
            <person name="LaBoissiere S."/>
            <person name="Clutterbuck A.J."/>
            <person name="Martinez D."/>
            <person name="Wogulis M."/>
            <person name="de Leon A.L."/>
            <person name="Rey M.W."/>
            <person name="Tsang A."/>
        </authorList>
    </citation>
    <scope>NUCLEOTIDE SEQUENCE [LARGE SCALE GENOMIC DNA]</scope>
    <source>
        <strain evidence="3">ATCC 38088 / NRRL 8126</strain>
    </source>
</reference>
<dbReference type="OrthoDB" id="4586499at2759"/>
<organism evidence="2 3">
    <name type="scientific">Thermothielavioides terrestris (strain ATCC 38088 / NRRL 8126)</name>
    <name type="common">Thielavia terrestris</name>
    <dbReference type="NCBI Taxonomy" id="578455"/>
    <lineage>
        <taxon>Eukaryota</taxon>
        <taxon>Fungi</taxon>
        <taxon>Dikarya</taxon>
        <taxon>Ascomycota</taxon>
        <taxon>Pezizomycotina</taxon>
        <taxon>Sordariomycetes</taxon>
        <taxon>Sordariomycetidae</taxon>
        <taxon>Sordariales</taxon>
        <taxon>Chaetomiaceae</taxon>
        <taxon>Thermothielavioides</taxon>
        <taxon>Thermothielavioides terrestris</taxon>
    </lineage>
</organism>
<evidence type="ECO:0000256" key="1">
    <source>
        <dbReference type="SAM" id="MobiDB-lite"/>
    </source>
</evidence>
<evidence type="ECO:0000313" key="2">
    <source>
        <dbReference type="EMBL" id="AEO66165.1"/>
    </source>
</evidence>
<evidence type="ECO:0008006" key="4">
    <source>
        <dbReference type="Google" id="ProtNLM"/>
    </source>
</evidence>
<feature type="region of interest" description="Disordered" evidence="1">
    <location>
        <begin position="196"/>
        <end position="225"/>
    </location>
</feature>
<dbReference type="GeneID" id="11520950"/>
<name>G2R582_THETT</name>
<accession>G2R582</accession>
<dbReference type="eggNOG" id="ENOG502RS8D">
    <property type="taxonomic scope" value="Eukaryota"/>
</dbReference>
<feature type="region of interest" description="Disordered" evidence="1">
    <location>
        <begin position="51"/>
        <end position="175"/>
    </location>
</feature>
<dbReference type="STRING" id="578455.G2R582"/>
<dbReference type="Proteomes" id="UP000008181">
    <property type="component" value="Chromosome 2"/>
</dbReference>
<protein>
    <recommendedName>
        <fullName evidence="4">BTB domain-containing protein</fullName>
    </recommendedName>
</protein>
<gene>
    <name evidence="2" type="ORF">THITE_2114066</name>
</gene>
<dbReference type="AlphaFoldDB" id="G2R582"/>
<sequence length="375" mass="41057">MKYVKPLPADKHSHGVADSASAIAKQIGQMAQKRTVSYADVLRGHKLLEPAEATHQAEPAKVCKQTQNDRDKATQGSDAAFPPLGQAKKDPSAISPSRKGRKDVQRQPSKTAFSYAEAVKGKSSTVALRPKRIRPGWEVNTETSSPFTKSTAPEPGLAASFPRAEAGDSHAESLQGGDVGDGCYYDGISFHPAASARRLRMRDSSSQPRAAKRPSNRQMHHSVPGQQWAEVQKAAPRSNAILPAIYNPKLRRFSAGATASSHSLRVRSAPLPDASSAPPSATFRQGLPDDKVIEEAIQRAIIAENKRIEMCNQRADRTFAAIAAHDRGEISLWDMPYEWDVLLTCGGSSWFVHHDILCRESDWFRERLPPKDRVS</sequence>
<feature type="compositionally biased region" description="Basic residues" evidence="1">
    <location>
        <begin position="210"/>
        <end position="220"/>
    </location>
</feature>
<feature type="compositionally biased region" description="Polar residues" evidence="1">
    <location>
        <begin position="140"/>
        <end position="151"/>
    </location>
</feature>
<keyword evidence="3" id="KW-1185">Reference proteome</keyword>
<proteinExistence type="predicted"/>
<dbReference type="RefSeq" id="XP_003652501.1">
    <property type="nucleotide sequence ID" value="XM_003652453.1"/>
</dbReference>
<dbReference type="KEGG" id="ttt:THITE_2114066"/>
<evidence type="ECO:0000313" key="3">
    <source>
        <dbReference type="Proteomes" id="UP000008181"/>
    </source>
</evidence>
<dbReference type="HOGENOM" id="CLU_738070_0_0_1"/>